<dbReference type="Gramene" id="TVU30134">
    <property type="protein sequence ID" value="TVU30134"/>
    <property type="gene ID" value="EJB05_21741"/>
</dbReference>
<keyword evidence="2" id="KW-1185">Reference proteome</keyword>
<reference evidence="1 2" key="1">
    <citation type="journal article" date="2019" name="Sci. Rep.">
        <title>A high-quality genome of Eragrostis curvula grass provides insights into Poaceae evolution and supports new strategies to enhance forage quality.</title>
        <authorList>
            <person name="Carballo J."/>
            <person name="Santos B.A.C.M."/>
            <person name="Zappacosta D."/>
            <person name="Garbus I."/>
            <person name="Selva J.P."/>
            <person name="Gallo C.A."/>
            <person name="Diaz A."/>
            <person name="Albertini E."/>
            <person name="Caccamo M."/>
            <person name="Echenique V."/>
        </authorList>
    </citation>
    <scope>NUCLEOTIDE SEQUENCE [LARGE SCALE GENOMIC DNA]</scope>
    <source>
        <strain evidence="2">cv. Victoria</strain>
        <tissue evidence="1">Leaf</tissue>
    </source>
</reference>
<dbReference type="EMBL" id="RWGY01000011">
    <property type="protein sequence ID" value="TVU30134.1"/>
    <property type="molecule type" value="Genomic_DNA"/>
</dbReference>
<dbReference type="Proteomes" id="UP000324897">
    <property type="component" value="Chromosome 1"/>
</dbReference>
<evidence type="ECO:0000313" key="2">
    <source>
        <dbReference type="Proteomes" id="UP000324897"/>
    </source>
</evidence>
<evidence type="ECO:0000313" key="1">
    <source>
        <dbReference type="EMBL" id="TVU30134.1"/>
    </source>
</evidence>
<protein>
    <submittedName>
        <fullName evidence="1">Uncharacterized protein</fullName>
    </submittedName>
</protein>
<accession>A0A5J9V3M5</accession>
<proteinExistence type="predicted"/>
<sequence>MPAPHFSLGLGVPRSEFPNRDCDENVPSNLMHKTGVKPANMRSSTSWFFFQGRRRMRCAIEAEQQAEE</sequence>
<organism evidence="1 2">
    <name type="scientific">Eragrostis curvula</name>
    <name type="common">weeping love grass</name>
    <dbReference type="NCBI Taxonomy" id="38414"/>
    <lineage>
        <taxon>Eukaryota</taxon>
        <taxon>Viridiplantae</taxon>
        <taxon>Streptophyta</taxon>
        <taxon>Embryophyta</taxon>
        <taxon>Tracheophyta</taxon>
        <taxon>Spermatophyta</taxon>
        <taxon>Magnoliopsida</taxon>
        <taxon>Liliopsida</taxon>
        <taxon>Poales</taxon>
        <taxon>Poaceae</taxon>
        <taxon>PACMAD clade</taxon>
        <taxon>Chloridoideae</taxon>
        <taxon>Eragrostideae</taxon>
        <taxon>Eragrostidinae</taxon>
        <taxon>Eragrostis</taxon>
    </lineage>
</organism>
<name>A0A5J9V3M5_9POAL</name>
<gene>
    <name evidence="1" type="ORF">EJB05_21741</name>
</gene>
<comment type="caution">
    <text evidence="1">The sequence shown here is derived from an EMBL/GenBank/DDBJ whole genome shotgun (WGS) entry which is preliminary data.</text>
</comment>
<dbReference type="AlphaFoldDB" id="A0A5J9V3M5"/>